<organism evidence="8 9">
    <name type="scientific">Acidiluteibacter ferrifornacis</name>
    <dbReference type="NCBI Taxonomy" id="2692424"/>
    <lineage>
        <taxon>Bacteria</taxon>
        <taxon>Pseudomonadati</taxon>
        <taxon>Bacteroidota</taxon>
        <taxon>Flavobacteriia</taxon>
        <taxon>Flavobacteriales</taxon>
        <taxon>Cryomorphaceae</taxon>
        <taxon>Acidiluteibacter</taxon>
    </lineage>
</organism>
<dbReference type="InterPro" id="IPR050448">
    <property type="entry name" value="OpgB/LTA_synthase_biosynth"/>
</dbReference>
<feature type="transmembrane region" description="Helical" evidence="6">
    <location>
        <begin position="42"/>
        <end position="66"/>
    </location>
</feature>
<evidence type="ECO:0000313" key="9">
    <source>
        <dbReference type="Proteomes" id="UP000470771"/>
    </source>
</evidence>
<feature type="domain" description="Sulfatase N-terminal" evidence="7">
    <location>
        <begin position="182"/>
        <end position="416"/>
    </location>
</feature>
<dbReference type="InterPro" id="IPR017946">
    <property type="entry name" value="PLC-like_Pdiesterase_TIM-brl"/>
</dbReference>
<sequence length="740" mass="85783">MIERITFFIDQFGDNYNLFYILLFYTAFLFLNASISSKIVRSITAITTSLFLILQLSSLYITQTFIGYQFFVHFNVRGVQGFKGFFIAHISLAVVLFIFSVYTYIQSNNWLRKLKIKYLKLYAILLSIVLLFIVLNKSSFLTDSKPLLSILKARESSFAEVMKKNDFQGYITPDQTIAKQGKNIIIISMESLEMGFLKGKFASLTPNLQRLMKYWNFYPVQQNFGSEWTSGSLYTYLTGFPAFFGGHANEIFETAYKSDINSITYALEKADYTMTYMNGDANHSGVKEILNTLNIDKVIDRQNSEGNHTFSFYGLRDKDLFDLAKNEVKELKQEEEPFALIISTTDTHFPNGIYDDRFEGIIGEKDSELEFMVAALDYMIAEFIDFLEEEGVLENTVVYLFPDHLKMGNPRMFNGTGKRELYLITNASKRKLKIDTTNELYQIDLPRIILNGAEVENNLKFLSDYIPHDEDKNEYLKRNVDLITQINTNGIYRYGDKSTHKISERYEEYKKDTMRFIAHAGGKINGYFYTNSKEALDQSYKKGFRMFELDFLKTSDNKFVAAHDWESWAKHAKYTGTIPPTHSEFLAHPIYDIFTPLDMDSVNLWFQNHPEAILVSDKVNEPLAFSSLFIDRSRLIMELFDSTSVSEGLKAGLLSVMPSQTVVQNLKLEDVIKWKQAGIRYAAVSRKFILSNEKLLEELRKNEIKVYVYNVNQEYDKDEDFVAKFELDYVFGMYADKWSF</sequence>
<keyword evidence="9" id="KW-1185">Reference proteome</keyword>
<evidence type="ECO:0000256" key="2">
    <source>
        <dbReference type="ARBA" id="ARBA00022475"/>
    </source>
</evidence>
<feature type="transmembrane region" description="Helical" evidence="6">
    <location>
        <begin position="117"/>
        <end position="135"/>
    </location>
</feature>
<name>A0A6N9NN85_9FLAO</name>
<reference evidence="8 9" key="1">
    <citation type="submission" date="2019-12" db="EMBL/GenBank/DDBJ databases">
        <authorList>
            <person name="Zhao J."/>
        </authorList>
    </citation>
    <scope>NUCLEOTIDE SEQUENCE [LARGE SCALE GENOMIC DNA]</scope>
    <source>
        <strain evidence="8 9">S-15</strain>
    </source>
</reference>
<dbReference type="GO" id="GO:0008081">
    <property type="term" value="F:phosphoric diester hydrolase activity"/>
    <property type="evidence" value="ECO:0007669"/>
    <property type="project" value="InterPro"/>
</dbReference>
<dbReference type="Pfam" id="PF00884">
    <property type="entry name" value="Sulfatase"/>
    <property type="match status" value="1"/>
</dbReference>
<keyword evidence="3 6" id="KW-0812">Transmembrane</keyword>
<dbReference type="GO" id="GO:0005886">
    <property type="term" value="C:plasma membrane"/>
    <property type="evidence" value="ECO:0007669"/>
    <property type="project" value="UniProtKB-SubCell"/>
</dbReference>
<dbReference type="RefSeq" id="WP_160634387.1">
    <property type="nucleotide sequence ID" value="NZ_WWNE01000018.1"/>
</dbReference>
<protein>
    <submittedName>
        <fullName evidence="8">Sulfatase-like hydrolase/transferase</fullName>
    </submittedName>
</protein>
<feature type="transmembrane region" description="Helical" evidence="6">
    <location>
        <begin position="86"/>
        <end position="105"/>
    </location>
</feature>
<dbReference type="PANTHER" id="PTHR47371">
    <property type="entry name" value="LIPOTEICHOIC ACID SYNTHASE"/>
    <property type="match status" value="1"/>
</dbReference>
<evidence type="ECO:0000256" key="5">
    <source>
        <dbReference type="ARBA" id="ARBA00023136"/>
    </source>
</evidence>
<keyword evidence="8" id="KW-0378">Hydrolase</keyword>
<dbReference type="Gene3D" id="3.20.20.190">
    <property type="entry name" value="Phosphatidylinositol (PI) phosphodiesterase"/>
    <property type="match status" value="1"/>
</dbReference>
<dbReference type="PANTHER" id="PTHR47371:SF3">
    <property type="entry name" value="PHOSPHOGLYCEROL TRANSFERASE I"/>
    <property type="match status" value="1"/>
</dbReference>
<dbReference type="InterPro" id="IPR017850">
    <property type="entry name" value="Alkaline_phosphatase_core_sf"/>
</dbReference>
<dbReference type="EMBL" id="WWNE01000018">
    <property type="protein sequence ID" value="NBG67443.1"/>
    <property type="molecule type" value="Genomic_DNA"/>
</dbReference>
<evidence type="ECO:0000256" key="4">
    <source>
        <dbReference type="ARBA" id="ARBA00022989"/>
    </source>
</evidence>
<keyword evidence="8" id="KW-0808">Transferase</keyword>
<evidence type="ECO:0000259" key="7">
    <source>
        <dbReference type="Pfam" id="PF00884"/>
    </source>
</evidence>
<dbReference type="Gene3D" id="3.40.720.10">
    <property type="entry name" value="Alkaline Phosphatase, subunit A"/>
    <property type="match status" value="1"/>
</dbReference>
<evidence type="ECO:0000256" key="6">
    <source>
        <dbReference type="SAM" id="Phobius"/>
    </source>
</evidence>
<comment type="caution">
    <text evidence="8">The sequence shown here is derived from an EMBL/GenBank/DDBJ whole genome shotgun (WGS) entry which is preliminary data.</text>
</comment>
<accession>A0A6N9NN85</accession>
<comment type="subcellular location">
    <subcellularLocation>
        <location evidence="1">Cell membrane</location>
        <topology evidence="1">Multi-pass membrane protein</topology>
    </subcellularLocation>
</comment>
<dbReference type="Proteomes" id="UP000470771">
    <property type="component" value="Unassembled WGS sequence"/>
</dbReference>
<dbReference type="InterPro" id="IPR000917">
    <property type="entry name" value="Sulfatase_N"/>
</dbReference>
<evidence type="ECO:0000256" key="3">
    <source>
        <dbReference type="ARBA" id="ARBA00022692"/>
    </source>
</evidence>
<keyword evidence="5 6" id="KW-0472">Membrane</keyword>
<dbReference type="GO" id="GO:0006629">
    <property type="term" value="P:lipid metabolic process"/>
    <property type="evidence" value="ECO:0007669"/>
    <property type="project" value="InterPro"/>
</dbReference>
<keyword evidence="4 6" id="KW-1133">Transmembrane helix</keyword>
<dbReference type="GO" id="GO:0016740">
    <property type="term" value="F:transferase activity"/>
    <property type="evidence" value="ECO:0007669"/>
    <property type="project" value="UniProtKB-KW"/>
</dbReference>
<keyword evidence="2" id="KW-1003">Cell membrane</keyword>
<gene>
    <name evidence="8" type="ORF">GQN54_15050</name>
</gene>
<dbReference type="SUPFAM" id="SSF51695">
    <property type="entry name" value="PLC-like phosphodiesterases"/>
    <property type="match status" value="1"/>
</dbReference>
<evidence type="ECO:0000256" key="1">
    <source>
        <dbReference type="ARBA" id="ARBA00004651"/>
    </source>
</evidence>
<dbReference type="SUPFAM" id="SSF53649">
    <property type="entry name" value="Alkaline phosphatase-like"/>
    <property type="match status" value="1"/>
</dbReference>
<proteinExistence type="predicted"/>
<dbReference type="AlphaFoldDB" id="A0A6N9NN85"/>
<evidence type="ECO:0000313" key="8">
    <source>
        <dbReference type="EMBL" id="NBG67443.1"/>
    </source>
</evidence>
<feature type="transmembrane region" description="Helical" evidence="6">
    <location>
        <begin position="18"/>
        <end position="35"/>
    </location>
</feature>